<feature type="compositionally biased region" description="Polar residues" evidence="2">
    <location>
        <begin position="27"/>
        <end position="47"/>
    </location>
</feature>
<feature type="region of interest" description="Disordered" evidence="2">
    <location>
        <begin position="1"/>
        <end position="93"/>
    </location>
</feature>
<evidence type="ECO:0000313" key="4">
    <source>
        <dbReference type="Proteomes" id="UP000826656"/>
    </source>
</evidence>
<proteinExistence type="predicted"/>
<evidence type="ECO:0000256" key="1">
    <source>
        <dbReference type="SAM" id="Coils"/>
    </source>
</evidence>
<feature type="compositionally biased region" description="Low complexity" evidence="2">
    <location>
        <begin position="15"/>
        <end position="26"/>
    </location>
</feature>
<name>A0ABQ7U135_SOLTU</name>
<keyword evidence="4" id="KW-1185">Reference proteome</keyword>
<evidence type="ECO:0000313" key="3">
    <source>
        <dbReference type="EMBL" id="KAH0740526.1"/>
    </source>
</evidence>
<gene>
    <name evidence="3" type="ORF">KY290_033569</name>
</gene>
<protein>
    <recommendedName>
        <fullName evidence="5">Integrase core domain containing protein</fullName>
    </recommendedName>
</protein>
<evidence type="ECO:0000256" key="2">
    <source>
        <dbReference type="SAM" id="MobiDB-lite"/>
    </source>
</evidence>
<reference evidence="3 4" key="1">
    <citation type="journal article" date="2021" name="bioRxiv">
        <title>Chromosome-scale and haplotype-resolved genome assembly of a tetraploid potato cultivar.</title>
        <authorList>
            <person name="Sun H."/>
            <person name="Jiao W.-B."/>
            <person name="Krause K."/>
            <person name="Campoy J.A."/>
            <person name="Goel M."/>
            <person name="Folz-Donahue K."/>
            <person name="Kukat C."/>
            <person name="Huettel B."/>
            <person name="Schneeberger K."/>
        </authorList>
    </citation>
    <scope>NUCLEOTIDE SEQUENCE [LARGE SCALE GENOMIC DNA]</scope>
    <source>
        <strain evidence="3">SolTubOtavaFocal</strain>
        <tissue evidence="3">Leaves</tissue>
    </source>
</reference>
<accession>A0ABQ7U135</accession>
<feature type="compositionally biased region" description="Pro residues" evidence="2">
    <location>
        <begin position="54"/>
        <end position="63"/>
    </location>
</feature>
<dbReference type="Proteomes" id="UP000826656">
    <property type="component" value="Unassembled WGS sequence"/>
</dbReference>
<evidence type="ECO:0008006" key="5">
    <source>
        <dbReference type="Google" id="ProtNLM"/>
    </source>
</evidence>
<comment type="caution">
    <text evidence="3">The sequence shown here is derived from an EMBL/GenBank/DDBJ whole genome shotgun (WGS) entry which is preliminary data.</text>
</comment>
<feature type="coiled-coil region" evidence="1">
    <location>
        <begin position="381"/>
        <end position="415"/>
    </location>
</feature>
<organism evidence="3 4">
    <name type="scientific">Solanum tuberosum</name>
    <name type="common">Potato</name>
    <dbReference type="NCBI Taxonomy" id="4113"/>
    <lineage>
        <taxon>Eukaryota</taxon>
        <taxon>Viridiplantae</taxon>
        <taxon>Streptophyta</taxon>
        <taxon>Embryophyta</taxon>
        <taxon>Tracheophyta</taxon>
        <taxon>Spermatophyta</taxon>
        <taxon>Magnoliopsida</taxon>
        <taxon>eudicotyledons</taxon>
        <taxon>Gunneridae</taxon>
        <taxon>Pentapetalae</taxon>
        <taxon>asterids</taxon>
        <taxon>lamiids</taxon>
        <taxon>Solanales</taxon>
        <taxon>Solanaceae</taxon>
        <taxon>Solanoideae</taxon>
        <taxon>Solaneae</taxon>
        <taxon>Solanum</taxon>
    </lineage>
</organism>
<sequence length="456" mass="50646">MANHLVAYSDDESSSESTGSRSMLTSPNAQSQGEENHSTDTSITSLPHDSIPTDPVPVCPQSPLPTYASGEPFTPSPSSPLSETPTPNRHFSPPLSPIEPLFPLPPPLLLRHYPLTHSNKILMMFPLVTNCKRVRSQGLNAIVWLILLEPIPSRKRQNMKKFLEMGKEKYFRTKPVLRGRTFHPDILSIDVVLEENVVTSTVKGVELVFYRIRLGEILRIPSIRLAEYVWATNEQCILTTKYSQGRVTSKARKVLKGEMAPVHKLLFELVHKGVLPRGHRRHISSFRDMGISNALESKEPIDWPSLMIKHMARVADPQPGSHRLAFGNLLTRVFTAFAVPLGEGLALTCADMFTQSTLAECGLIIEPAQVLIASPRASGPVTRLLKDLQAARDQCETLQNENMSLRTELTVSKEEVGRLKDQLVQQQLDNNARVDRVLQLLASSSSCPPNLSHSSS</sequence>
<keyword evidence="1" id="KW-0175">Coiled coil</keyword>
<dbReference type="EMBL" id="JAIVGD010000026">
    <property type="protein sequence ID" value="KAH0740526.1"/>
    <property type="molecule type" value="Genomic_DNA"/>
</dbReference>